<feature type="compositionally biased region" description="Polar residues" evidence="1">
    <location>
        <begin position="7"/>
        <end position="21"/>
    </location>
</feature>
<proteinExistence type="predicted"/>
<name>A0AAP9GG09_9VIBR</name>
<evidence type="ECO:0000313" key="3">
    <source>
        <dbReference type="Proteomes" id="UP000390336"/>
    </source>
</evidence>
<accession>A0AAP9GG09</accession>
<dbReference type="Proteomes" id="UP000390336">
    <property type="component" value="Chromosome 2"/>
</dbReference>
<dbReference type="RefSeq" id="WP_071226569.1">
    <property type="nucleotide sequence ID" value="NZ_CP033138.1"/>
</dbReference>
<dbReference type="AlphaFoldDB" id="A0AAP9GG09"/>
<sequence>MGWSLLQAGQQSRRNAMNSMATLADEEQKRNATNDQLENQYKQGVMSGVGSGAMMGATVAGPVGALAGGVIGGLASAFF</sequence>
<evidence type="ECO:0000256" key="1">
    <source>
        <dbReference type="SAM" id="MobiDB-lite"/>
    </source>
</evidence>
<protein>
    <submittedName>
        <fullName evidence="2">Bacteriocin</fullName>
    </submittedName>
</protein>
<feature type="region of interest" description="Disordered" evidence="1">
    <location>
        <begin position="1"/>
        <end position="40"/>
    </location>
</feature>
<dbReference type="EMBL" id="CP045860">
    <property type="protein sequence ID" value="QGH49250.1"/>
    <property type="molecule type" value="Genomic_DNA"/>
</dbReference>
<gene>
    <name evidence="2" type="ORF">APZ19_19215</name>
</gene>
<reference evidence="2 3" key="1">
    <citation type="journal article" date="2015" name="Genome Announc.">
        <title>Draft Genome Sequence of Vibrio owensii Strain SH-14, Which Causes Shrimp Acute Hepatopancreatic Necrosis Disease.</title>
        <authorList>
            <person name="Liu L."/>
            <person name="Xiao J."/>
            <person name="Xia X."/>
            <person name="Pan Y."/>
            <person name="Yan S."/>
            <person name="Wang Y."/>
        </authorList>
    </citation>
    <scope>NUCLEOTIDE SEQUENCE [LARGE SCALE GENOMIC DNA]</scope>
    <source>
        <strain evidence="2 3">SH14</strain>
    </source>
</reference>
<evidence type="ECO:0000313" key="2">
    <source>
        <dbReference type="EMBL" id="QGH49250.1"/>
    </source>
</evidence>
<organism evidence="2 3">
    <name type="scientific">Vibrio owensii</name>
    <dbReference type="NCBI Taxonomy" id="696485"/>
    <lineage>
        <taxon>Bacteria</taxon>
        <taxon>Pseudomonadati</taxon>
        <taxon>Pseudomonadota</taxon>
        <taxon>Gammaproteobacteria</taxon>
        <taxon>Vibrionales</taxon>
        <taxon>Vibrionaceae</taxon>
        <taxon>Vibrio</taxon>
    </lineage>
</organism>
<dbReference type="InterPro" id="IPR033369">
    <property type="entry name" value="C19orf12"/>
</dbReference>
<dbReference type="Pfam" id="PF20721">
    <property type="entry name" value="C19orf12"/>
    <property type="match status" value="1"/>
</dbReference>